<sequence length="253" mass="26352">MNLFDLTGKNAFVIGSGGIGSAIAEGLSWQGANVVVADISEKNARSAAEKIRAAGGTADYLVADITKKADIEALFAAMDAKLGRLDILVNSAGIGSFSSALDMTEEVWDTVINHFLNSAFWCCQQAAKRMVKTGGGKIINICSMSGMVVTGDVGSSYAAAKAGLIQVTKSLGCEWIRYGINVNGISPGMVRTALTDPMFEGNPEAVAEYDALIPLGRMAQPIDMVGAALFLAAPASDYIVGQNIVADGGYTLR</sequence>
<dbReference type="InterPro" id="IPR036291">
    <property type="entry name" value="NAD(P)-bd_dom_sf"/>
</dbReference>
<dbReference type="PANTHER" id="PTHR42760:SF115">
    <property type="entry name" value="3-OXOACYL-[ACYL-CARRIER-PROTEIN] REDUCTASE FABG"/>
    <property type="match status" value="1"/>
</dbReference>
<organism evidence="3 4">
    <name type="scientific">Candidatus Aphodomorpha intestinavium</name>
    <dbReference type="NCBI Taxonomy" id="2840672"/>
    <lineage>
        <taxon>Bacteria</taxon>
        <taxon>Bacillati</taxon>
        <taxon>Bacillota</taxon>
        <taxon>Clostridia</taxon>
        <taxon>Eubacteriales</taxon>
        <taxon>Candidatus Aphodomorpha</taxon>
    </lineage>
</organism>
<evidence type="ECO:0000313" key="3">
    <source>
        <dbReference type="EMBL" id="HIU94572.1"/>
    </source>
</evidence>
<accession>A0A9D1STT2</accession>
<dbReference type="SUPFAM" id="SSF51735">
    <property type="entry name" value="NAD(P)-binding Rossmann-fold domains"/>
    <property type="match status" value="1"/>
</dbReference>
<dbReference type="GO" id="GO:0008206">
    <property type="term" value="P:bile acid metabolic process"/>
    <property type="evidence" value="ECO:0007669"/>
    <property type="project" value="UniProtKB-ARBA"/>
</dbReference>
<reference evidence="3" key="2">
    <citation type="journal article" date="2021" name="PeerJ">
        <title>Extensive microbial diversity within the chicken gut microbiome revealed by metagenomics and culture.</title>
        <authorList>
            <person name="Gilroy R."/>
            <person name="Ravi A."/>
            <person name="Getino M."/>
            <person name="Pursley I."/>
            <person name="Horton D.L."/>
            <person name="Alikhan N.F."/>
            <person name="Baker D."/>
            <person name="Gharbi K."/>
            <person name="Hall N."/>
            <person name="Watson M."/>
            <person name="Adriaenssens E.M."/>
            <person name="Foster-Nyarko E."/>
            <person name="Jarju S."/>
            <person name="Secka A."/>
            <person name="Antonio M."/>
            <person name="Oren A."/>
            <person name="Chaudhuri R.R."/>
            <person name="La Ragione R."/>
            <person name="Hildebrand F."/>
            <person name="Pallen M.J."/>
        </authorList>
    </citation>
    <scope>NUCLEOTIDE SEQUENCE</scope>
    <source>
        <strain evidence="3">ChiGjej2B2-16831</strain>
    </source>
</reference>
<dbReference type="Gene3D" id="3.40.50.720">
    <property type="entry name" value="NAD(P)-binding Rossmann-like Domain"/>
    <property type="match status" value="1"/>
</dbReference>
<comment type="similarity">
    <text evidence="1">Belongs to the short-chain dehydrogenases/reductases (SDR) family.</text>
</comment>
<keyword evidence="2" id="KW-0560">Oxidoreductase</keyword>
<dbReference type="AlphaFoldDB" id="A0A9D1STT2"/>
<dbReference type="InterPro" id="IPR002347">
    <property type="entry name" value="SDR_fam"/>
</dbReference>
<dbReference type="PANTHER" id="PTHR42760">
    <property type="entry name" value="SHORT-CHAIN DEHYDROGENASES/REDUCTASES FAMILY MEMBER"/>
    <property type="match status" value="1"/>
</dbReference>
<dbReference type="PRINTS" id="PR00081">
    <property type="entry name" value="GDHRDH"/>
</dbReference>
<dbReference type="EMBL" id="DVNZ01000167">
    <property type="protein sequence ID" value="HIU94572.1"/>
    <property type="molecule type" value="Genomic_DNA"/>
</dbReference>
<name>A0A9D1STT2_9FIRM</name>
<gene>
    <name evidence="3" type="ORF">IAD24_05365</name>
</gene>
<comment type="caution">
    <text evidence="3">The sequence shown here is derived from an EMBL/GenBank/DDBJ whole genome shotgun (WGS) entry which is preliminary data.</text>
</comment>
<evidence type="ECO:0000256" key="1">
    <source>
        <dbReference type="ARBA" id="ARBA00006484"/>
    </source>
</evidence>
<reference evidence="3" key="1">
    <citation type="submission" date="2020-10" db="EMBL/GenBank/DDBJ databases">
        <authorList>
            <person name="Gilroy R."/>
        </authorList>
    </citation>
    <scope>NUCLEOTIDE SEQUENCE</scope>
    <source>
        <strain evidence="3">ChiGjej2B2-16831</strain>
    </source>
</reference>
<proteinExistence type="inferred from homology"/>
<evidence type="ECO:0000313" key="4">
    <source>
        <dbReference type="Proteomes" id="UP000824128"/>
    </source>
</evidence>
<evidence type="ECO:0000256" key="2">
    <source>
        <dbReference type="ARBA" id="ARBA00023002"/>
    </source>
</evidence>
<dbReference type="Proteomes" id="UP000824128">
    <property type="component" value="Unassembled WGS sequence"/>
</dbReference>
<dbReference type="FunFam" id="3.40.50.720:FF:000084">
    <property type="entry name" value="Short-chain dehydrogenase reductase"/>
    <property type="match status" value="1"/>
</dbReference>
<protein>
    <submittedName>
        <fullName evidence="3">SDR family oxidoreductase</fullName>
    </submittedName>
</protein>
<dbReference type="PRINTS" id="PR00080">
    <property type="entry name" value="SDRFAMILY"/>
</dbReference>
<dbReference type="GO" id="GO:0016616">
    <property type="term" value="F:oxidoreductase activity, acting on the CH-OH group of donors, NAD or NADP as acceptor"/>
    <property type="evidence" value="ECO:0007669"/>
    <property type="project" value="TreeGrafter"/>
</dbReference>
<dbReference type="Pfam" id="PF13561">
    <property type="entry name" value="adh_short_C2"/>
    <property type="match status" value="1"/>
</dbReference>